<reference evidence="1 2" key="1">
    <citation type="journal article" date="2020" name="IScience">
        <title>Genome Sequencing of the Endangered Kingdonia uniflora (Circaeasteraceae, Ranunculales) Reveals Potential Mechanisms of Evolutionary Specialization.</title>
        <authorList>
            <person name="Sun Y."/>
            <person name="Deng T."/>
            <person name="Zhang A."/>
            <person name="Moore M.J."/>
            <person name="Landis J.B."/>
            <person name="Lin N."/>
            <person name="Zhang H."/>
            <person name="Zhang X."/>
            <person name="Huang J."/>
            <person name="Zhang X."/>
            <person name="Sun H."/>
            <person name="Wang H."/>
        </authorList>
    </citation>
    <scope>NUCLEOTIDE SEQUENCE [LARGE SCALE GENOMIC DNA]</scope>
    <source>
        <strain evidence="1">TB1705</strain>
        <tissue evidence="1">Leaf</tissue>
    </source>
</reference>
<organism evidence="1 2">
    <name type="scientific">Kingdonia uniflora</name>
    <dbReference type="NCBI Taxonomy" id="39325"/>
    <lineage>
        <taxon>Eukaryota</taxon>
        <taxon>Viridiplantae</taxon>
        <taxon>Streptophyta</taxon>
        <taxon>Embryophyta</taxon>
        <taxon>Tracheophyta</taxon>
        <taxon>Spermatophyta</taxon>
        <taxon>Magnoliopsida</taxon>
        <taxon>Ranunculales</taxon>
        <taxon>Circaeasteraceae</taxon>
        <taxon>Kingdonia</taxon>
    </lineage>
</organism>
<keyword evidence="2" id="KW-1185">Reference proteome</keyword>
<dbReference type="AlphaFoldDB" id="A0A7J7MZR3"/>
<evidence type="ECO:0000313" key="1">
    <source>
        <dbReference type="EMBL" id="KAF6160327.1"/>
    </source>
</evidence>
<protein>
    <submittedName>
        <fullName evidence="1">Uncharacterized protein</fullName>
    </submittedName>
</protein>
<dbReference type="Proteomes" id="UP000541444">
    <property type="component" value="Unassembled WGS sequence"/>
</dbReference>
<sequence length="72" mass="8371">MALSELDSSQLPPYSTQFLNKHMDREISYFQNNVIPTLDMICVSDSISEKMTNHKNQMPNEHKEMTNVIIQL</sequence>
<comment type="caution">
    <text evidence="1">The sequence shown here is derived from an EMBL/GenBank/DDBJ whole genome shotgun (WGS) entry which is preliminary data.</text>
</comment>
<dbReference type="EMBL" id="JACGCM010001165">
    <property type="protein sequence ID" value="KAF6160327.1"/>
    <property type="molecule type" value="Genomic_DNA"/>
</dbReference>
<gene>
    <name evidence="1" type="ORF">GIB67_019096</name>
</gene>
<accession>A0A7J7MZR3</accession>
<evidence type="ECO:0000313" key="2">
    <source>
        <dbReference type="Proteomes" id="UP000541444"/>
    </source>
</evidence>
<proteinExistence type="predicted"/>
<name>A0A7J7MZR3_9MAGN</name>